<organism evidence="4 5">
    <name type="scientific">Candidatus Coatesbacteria bacterium RBG_13_66_14</name>
    <dbReference type="NCBI Taxonomy" id="1817816"/>
    <lineage>
        <taxon>Bacteria</taxon>
        <taxon>Candidatus Coatesiibacteriota</taxon>
    </lineage>
</organism>
<evidence type="ECO:0000256" key="2">
    <source>
        <dbReference type="RuleBase" id="RU364082"/>
    </source>
</evidence>
<keyword evidence="2" id="KW-0560">Oxidoreductase</keyword>
<dbReference type="Proteomes" id="UP000177187">
    <property type="component" value="Unassembled WGS sequence"/>
</dbReference>
<comment type="similarity">
    <text evidence="1 2">Belongs to the dTDP-4-dehydrorhamnose reductase family.</text>
</comment>
<dbReference type="InterPro" id="IPR036291">
    <property type="entry name" value="NAD(P)-bd_dom_sf"/>
</dbReference>
<feature type="domain" description="RmlD-like substrate binding" evidence="3">
    <location>
        <begin position="1"/>
        <end position="277"/>
    </location>
</feature>
<dbReference type="EMBL" id="MFAF01000124">
    <property type="protein sequence ID" value="OGD72374.1"/>
    <property type="molecule type" value="Genomic_DNA"/>
</dbReference>
<dbReference type="InterPro" id="IPR005913">
    <property type="entry name" value="dTDP_dehydrorham_reduct"/>
</dbReference>
<dbReference type="NCBIfam" id="TIGR01214">
    <property type="entry name" value="rmlD"/>
    <property type="match status" value="1"/>
</dbReference>
<dbReference type="UniPathway" id="UPA00124"/>
<comment type="caution">
    <text evidence="4">The sequence shown here is derived from an EMBL/GenBank/DDBJ whole genome shotgun (WGS) entry which is preliminary data.</text>
</comment>
<dbReference type="STRING" id="1817816.A2Y64_00030"/>
<keyword evidence="2" id="KW-0521">NADP</keyword>
<name>A0A1F5EYZ9_9BACT</name>
<dbReference type="Gene3D" id="3.90.25.10">
    <property type="entry name" value="UDP-galactose 4-epimerase, domain 1"/>
    <property type="match status" value="1"/>
</dbReference>
<comment type="pathway">
    <text evidence="2">Carbohydrate biosynthesis; dTDP-L-rhamnose biosynthesis.</text>
</comment>
<protein>
    <recommendedName>
        <fullName evidence="2">dTDP-4-dehydrorhamnose reductase</fullName>
        <ecNumber evidence="2">1.1.1.133</ecNumber>
    </recommendedName>
</protein>
<dbReference type="GO" id="GO:0008831">
    <property type="term" value="F:dTDP-4-dehydrorhamnose reductase activity"/>
    <property type="evidence" value="ECO:0007669"/>
    <property type="project" value="UniProtKB-EC"/>
</dbReference>
<dbReference type="PANTHER" id="PTHR10491:SF4">
    <property type="entry name" value="METHIONINE ADENOSYLTRANSFERASE 2 SUBUNIT BETA"/>
    <property type="match status" value="1"/>
</dbReference>
<evidence type="ECO:0000313" key="5">
    <source>
        <dbReference type="Proteomes" id="UP000177187"/>
    </source>
</evidence>
<accession>A0A1F5EYZ9</accession>
<dbReference type="PANTHER" id="PTHR10491">
    <property type="entry name" value="DTDP-4-DEHYDRORHAMNOSE REDUCTASE"/>
    <property type="match status" value="1"/>
</dbReference>
<dbReference type="InterPro" id="IPR029903">
    <property type="entry name" value="RmlD-like-bd"/>
</dbReference>
<gene>
    <name evidence="4" type="ORF">A2Y64_00030</name>
</gene>
<dbReference type="AlphaFoldDB" id="A0A1F5EYZ9"/>
<dbReference type="GO" id="GO:0005829">
    <property type="term" value="C:cytosol"/>
    <property type="evidence" value="ECO:0007669"/>
    <property type="project" value="TreeGrafter"/>
</dbReference>
<dbReference type="Pfam" id="PF04321">
    <property type="entry name" value="RmlD_sub_bind"/>
    <property type="match status" value="1"/>
</dbReference>
<sequence length="301" mass="31704">MKVAITGPDGLLGTELVRECIAAGATVDPLLESECDVTDADALRRRLGRVSPELVIHAAAYTDVDGAEADPDRAYAVNAFGTFHVCRSAAAVGARVVYVSTDFVFDGSLGRPYATDDEPRPLQVYGRTKLAGELYVQGHPPGGIVVRTGSLFGPGGAGFPDRLCARAAEGGSLTVVNDRWCSPTYAPDLAKAVVALAGKADSGVFHLTNVGSVTWSDYALRLMDGLGLEVEVLPVSAKEYASPAPRPARVELDRSAAEGLGVAMRPWDEALAEYLDRCGDRLRRSAGREPDTPSNDGVTGE</sequence>
<evidence type="ECO:0000256" key="1">
    <source>
        <dbReference type="ARBA" id="ARBA00010944"/>
    </source>
</evidence>
<dbReference type="SUPFAM" id="SSF51735">
    <property type="entry name" value="NAD(P)-binding Rossmann-fold domains"/>
    <property type="match status" value="1"/>
</dbReference>
<evidence type="ECO:0000259" key="3">
    <source>
        <dbReference type="Pfam" id="PF04321"/>
    </source>
</evidence>
<comment type="function">
    <text evidence="2">Catalyzes the reduction of dTDP-6-deoxy-L-lyxo-4-hexulose to yield dTDP-L-rhamnose.</text>
</comment>
<reference evidence="4 5" key="1">
    <citation type="journal article" date="2016" name="Nat. Commun.">
        <title>Thousands of microbial genomes shed light on interconnected biogeochemical processes in an aquifer system.</title>
        <authorList>
            <person name="Anantharaman K."/>
            <person name="Brown C.T."/>
            <person name="Hug L.A."/>
            <person name="Sharon I."/>
            <person name="Castelle C.J."/>
            <person name="Probst A.J."/>
            <person name="Thomas B.C."/>
            <person name="Singh A."/>
            <person name="Wilkins M.J."/>
            <person name="Karaoz U."/>
            <person name="Brodie E.L."/>
            <person name="Williams K.H."/>
            <person name="Hubbard S.S."/>
            <person name="Banfield J.F."/>
        </authorList>
    </citation>
    <scope>NUCLEOTIDE SEQUENCE [LARGE SCALE GENOMIC DNA]</scope>
</reference>
<dbReference type="Gene3D" id="3.40.50.720">
    <property type="entry name" value="NAD(P)-binding Rossmann-like Domain"/>
    <property type="match status" value="1"/>
</dbReference>
<proteinExistence type="inferred from homology"/>
<evidence type="ECO:0000313" key="4">
    <source>
        <dbReference type="EMBL" id="OGD72374.1"/>
    </source>
</evidence>
<dbReference type="EC" id="1.1.1.133" evidence="2"/>
<dbReference type="CDD" id="cd05254">
    <property type="entry name" value="dTDP_HR_like_SDR_e"/>
    <property type="match status" value="1"/>
</dbReference>
<dbReference type="GO" id="GO:0019305">
    <property type="term" value="P:dTDP-rhamnose biosynthetic process"/>
    <property type="evidence" value="ECO:0007669"/>
    <property type="project" value="UniProtKB-UniPathway"/>
</dbReference>